<keyword evidence="3" id="KW-1185">Reference proteome</keyword>
<dbReference type="AlphaFoldDB" id="A0A804KSX5"/>
<feature type="compositionally biased region" description="Polar residues" evidence="1">
    <location>
        <begin position="12"/>
        <end position="34"/>
    </location>
</feature>
<dbReference type="Gramene" id="Ma10_t05480.1">
    <property type="protein sequence ID" value="Ma10_p05480.1"/>
    <property type="gene ID" value="Ma10_g05480"/>
</dbReference>
<evidence type="ECO:0000256" key="1">
    <source>
        <dbReference type="SAM" id="MobiDB-lite"/>
    </source>
</evidence>
<dbReference type="InParanoid" id="A0A804KSX5"/>
<feature type="region of interest" description="Disordered" evidence="1">
    <location>
        <begin position="1"/>
        <end position="55"/>
    </location>
</feature>
<name>A0A804KSX5_MUSAM</name>
<dbReference type="Proteomes" id="UP000012960">
    <property type="component" value="Unplaced"/>
</dbReference>
<organism evidence="2 3">
    <name type="scientific">Musa acuminata subsp. malaccensis</name>
    <name type="common">Wild banana</name>
    <name type="synonym">Musa malaccensis</name>
    <dbReference type="NCBI Taxonomy" id="214687"/>
    <lineage>
        <taxon>Eukaryota</taxon>
        <taxon>Viridiplantae</taxon>
        <taxon>Streptophyta</taxon>
        <taxon>Embryophyta</taxon>
        <taxon>Tracheophyta</taxon>
        <taxon>Spermatophyta</taxon>
        <taxon>Magnoliopsida</taxon>
        <taxon>Liliopsida</taxon>
        <taxon>Zingiberales</taxon>
        <taxon>Musaceae</taxon>
        <taxon>Musa</taxon>
    </lineage>
</organism>
<accession>A0A804KSX5</accession>
<evidence type="ECO:0000313" key="2">
    <source>
        <dbReference type="EnsemblPlants" id="Ma10_p05480.1"/>
    </source>
</evidence>
<protein>
    <submittedName>
        <fullName evidence="2">Uncharacterized protein</fullName>
    </submittedName>
</protein>
<sequence>MATAYRCPIPTSEPSNRASQVGSTVRVLNSNVTGPPNHHLQASLPRDPAGVLFED</sequence>
<evidence type="ECO:0000313" key="3">
    <source>
        <dbReference type="Proteomes" id="UP000012960"/>
    </source>
</evidence>
<proteinExistence type="predicted"/>
<reference evidence="2" key="1">
    <citation type="submission" date="2021-05" db="UniProtKB">
        <authorList>
            <consortium name="EnsemblPlants"/>
        </authorList>
    </citation>
    <scope>IDENTIFICATION</scope>
    <source>
        <strain evidence="2">subsp. malaccensis</strain>
    </source>
</reference>
<dbReference type="EnsemblPlants" id="Ma10_t05480.1">
    <property type="protein sequence ID" value="Ma10_p05480.1"/>
    <property type="gene ID" value="Ma10_g05480"/>
</dbReference>